<dbReference type="AlphaFoldDB" id="A0AAD7KHZ6"/>
<sequence length="669" mass="73954">MAPPKRDLNPSGLGRAIINRKAKDAKRMQESGLYVTDADSTSRLKSVTQEADLDEFLNTAQLAGTDFTAERRNVKIIQQSASSSQNPYLLSEQEEISTLKKHRENKKRLRVPRRPAWTRSMTPAELEKQEKTAFLDWRRGLASLQEEDNFLLTPFERNLEVWRQLWRVLERSHLVVQIVDARNPLRFRCEDLEAYVHDVEGAEGESGTGKGKRRCLLLINKADLLTATQRCLWADYFDQQGIQYAFFSAANAAAIQQARRDALLAKQENPNDEIAETEEGGDDDEEDSVDEGDESSDDQSDEFYFSAEEDSPEGQDPRARVLSVLELENLFERMAPDLSVFSNSSGKSPTKLVVGLVGYPNVGKSSTINSLLGEKKVSVSSTPGKTKHFQTINLSDSIMLCDCPGLVFPQFATTKADLICDGVLPIDQMKEHTGPVALVVKRIPKEVLEATYGLGIKVKGVEEGGDGEVTAENFLISYAIARGYMRSGQGNPDEARSARYVMKDYVNAKLLYCHPPPDISEATFNQRTHELAMIRFVDKKRAPVTRVGKGADTFVPSDVLAATSPGGDTVAQPQGLKSRALDQNFFENNSTLSSRPFVQGSGGLDGTTFSRMRAYPHQNAVADDGTAIGGRRARLASVLANQGGVLGEGKKHHKKMKRAKQRSGKGYDI</sequence>
<dbReference type="GO" id="GO:0005525">
    <property type="term" value="F:GTP binding"/>
    <property type="evidence" value="ECO:0007669"/>
    <property type="project" value="UniProtKB-KW"/>
</dbReference>
<dbReference type="GO" id="GO:0005829">
    <property type="term" value="C:cytosol"/>
    <property type="evidence" value="ECO:0007669"/>
    <property type="project" value="TreeGrafter"/>
</dbReference>
<organism evidence="8 9">
    <name type="scientific">Mycena maculata</name>
    <dbReference type="NCBI Taxonomy" id="230809"/>
    <lineage>
        <taxon>Eukaryota</taxon>
        <taxon>Fungi</taxon>
        <taxon>Dikarya</taxon>
        <taxon>Basidiomycota</taxon>
        <taxon>Agaricomycotina</taxon>
        <taxon>Agaricomycetes</taxon>
        <taxon>Agaricomycetidae</taxon>
        <taxon>Agaricales</taxon>
        <taxon>Marasmiineae</taxon>
        <taxon>Mycenaceae</taxon>
        <taxon>Mycena</taxon>
    </lineage>
</organism>
<evidence type="ECO:0000256" key="6">
    <source>
        <dbReference type="SAM" id="MobiDB-lite"/>
    </source>
</evidence>
<feature type="region of interest" description="Disordered" evidence="6">
    <location>
        <begin position="644"/>
        <end position="669"/>
    </location>
</feature>
<protein>
    <recommendedName>
        <fullName evidence="7">CP-type G domain-containing protein</fullName>
    </recommendedName>
</protein>
<dbReference type="EMBL" id="JARJLG010000002">
    <property type="protein sequence ID" value="KAJ7783587.1"/>
    <property type="molecule type" value="Genomic_DNA"/>
</dbReference>
<keyword evidence="4" id="KW-0378">Hydrolase</keyword>
<dbReference type="Gene3D" id="3.40.50.300">
    <property type="entry name" value="P-loop containing nucleotide triphosphate hydrolases"/>
    <property type="match status" value="1"/>
</dbReference>
<dbReference type="GO" id="GO:0000054">
    <property type="term" value="P:ribosomal subunit export from nucleus"/>
    <property type="evidence" value="ECO:0007669"/>
    <property type="project" value="TreeGrafter"/>
</dbReference>
<reference evidence="8" key="1">
    <citation type="submission" date="2023-03" db="EMBL/GenBank/DDBJ databases">
        <title>Massive genome expansion in bonnet fungi (Mycena s.s.) driven by repeated elements and novel gene families across ecological guilds.</title>
        <authorList>
            <consortium name="Lawrence Berkeley National Laboratory"/>
            <person name="Harder C.B."/>
            <person name="Miyauchi S."/>
            <person name="Viragh M."/>
            <person name="Kuo A."/>
            <person name="Thoen E."/>
            <person name="Andreopoulos B."/>
            <person name="Lu D."/>
            <person name="Skrede I."/>
            <person name="Drula E."/>
            <person name="Henrissat B."/>
            <person name="Morin E."/>
            <person name="Kohler A."/>
            <person name="Barry K."/>
            <person name="LaButti K."/>
            <person name="Morin E."/>
            <person name="Salamov A."/>
            <person name="Lipzen A."/>
            <person name="Mereny Z."/>
            <person name="Hegedus B."/>
            <person name="Baldrian P."/>
            <person name="Stursova M."/>
            <person name="Weitz H."/>
            <person name="Taylor A."/>
            <person name="Grigoriev I.V."/>
            <person name="Nagy L.G."/>
            <person name="Martin F."/>
            <person name="Kauserud H."/>
        </authorList>
    </citation>
    <scope>NUCLEOTIDE SEQUENCE</scope>
    <source>
        <strain evidence="8">CBHHK188m</strain>
    </source>
</reference>
<evidence type="ECO:0000313" key="8">
    <source>
        <dbReference type="EMBL" id="KAJ7783587.1"/>
    </source>
</evidence>
<keyword evidence="5" id="KW-0342">GTP-binding</keyword>
<evidence type="ECO:0000256" key="5">
    <source>
        <dbReference type="ARBA" id="ARBA00023134"/>
    </source>
</evidence>
<comment type="caution">
    <text evidence="8">The sequence shown here is derived from an EMBL/GenBank/DDBJ whole genome shotgun (WGS) entry which is preliminary data.</text>
</comment>
<dbReference type="Proteomes" id="UP001215280">
    <property type="component" value="Unassembled WGS sequence"/>
</dbReference>
<dbReference type="Pfam" id="PF01926">
    <property type="entry name" value="MMR_HSR1"/>
    <property type="match status" value="1"/>
</dbReference>
<feature type="region of interest" description="Disordered" evidence="6">
    <location>
        <begin position="266"/>
        <end position="300"/>
    </location>
</feature>
<comment type="subcellular location">
    <subcellularLocation>
        <location evidence="1">Cytoplasm</location>
    </subcellularLocation>
</comment>
<dbReference type="CDD" id="cd01857">
    <property type="entry name" value="HSR1_MMR1"/>
    <property type="match status" value="1"/>
</dbReference>
<evidence type="ECO:0000259" key="7">
    <source>
        <dbReference type="PROSITE" id="PS51721"/>
    </source>
</evidence>
<dbReference type="GO" id="GO:0003924">
    <property type="term" value="F:GTPase activity"/>
    <property type="evidence" value="ECO:0007669"/>
    <property type="project" value="InterPro"/>
</dbReference>
<evidence type="ECO:0000256" key="4">
    <source>
        <dbReference type="ARBA" id="ARBA00022801"/>
    </source>
</evidence>
<dbReference type="InterPro" id="IPR006073">
    <property type="entry name" value="GTP-bd"/>
</dbReference>
<feature type="compositionally biased region" description="Basic residues" evidence="6">
    <location>
        <begin position="650"/>
        <end position="663"/>
    </location>
</feature>
<dbReference type="InterPro" id="IPR027417">
    <property type="entry name" value="P-loop_NTPase"/>
</dbReference>
<evidence type="ECO:0000313" key="9">
    <source>
        <dbReference type="Proteomes" id="UP001215280"/>
    </source>
</evidence>
<dbReference type="PANTHER" id="PTHR45709:SF2">
    <property type="entry name" value="LARGE SUBUNIT GTPASE 1 HOMOLOG"/>
    <property type="match status" value="1"/>
</dbReference>
<evidence type="ECO:0000256" key="2">
    <source>
        <dbReference type="ARBA" id="ARBA00022490"/>
    </source>
</evidence>
<name>A0AAD7KHZ6_9AGAR</name>
<dbReference type="PROSITE" id="PS51721">
    <property type="entry name" value="G_CP"/>
    <property type="match status" value="1"/>
</dbReference>
<accession>A0AAD7KHZ6</accession>
<dbReference type="SUPFAM" id="SSF52540">
    <property type="entry name" value="P-loop containing nucleoside triphosphate hydrolases"/>
    <property type="match status" value="1"/>
</dbReference>
<feature type="domain" description="CP-type G" evidence="7">
    <location>
        <begin position="162"/>
        <end position="409"/>
    </location>
</feature>
<proteinExistence type="predicted"/>
<keyword evidence="9" id="KW-1185">Reference proteome</keyword>
<keyword evidence="3" id="KW-0547">Nucleotide-binding</keyword>
<dbReference type="PANTHER" id="PTHR45709">
    <property type="entry name" value="LARGE SUBUNIT GTPASE 1 HOMOLOG-RELATED"/>
    <property type="match status" value="1"/>
</dbReference>
<feature type="compositionally biased region" description="Acidic residues" evidence="6">
    <location>
        <begin position="270"/>
        <end position="300"/>
    </location>
</feature>
<evidence type="ECO:0000256" key="3">
    <source>
        <dbReference type="ARBA" id="ARBA00022741"/>
    </source>
</evidence>
<keyword evidence="2" id="KW-0963">Cytoplasm</keyword>
<gene>
    <name evidence="8" type="ORF">DFH07DRAFT_908349</name>
</gene>
<evidence type="ECO:0000256" key="1">
    <source>
        <dbReference type="ARBA" id="ARBA00004496"/>
    </source>
</evidence>
<dbReference type="InterPro" id="IPR043358">
    <property type="entry name" value="GNL1-like"/>
</dbReference>
<dbReference type="InterPro" id="IPR030378">
    <property type="entry name" value="G_CP_dom"/>
</dbReference>